<dbReference type="EMBL" id="CP012747">
    <property type="protein sequence ID" value="ALL66591.1"/>
    <property type="molecule type" value="Genomic_DNA"/>
</dbReference>
<dbReference type="Pfam" id="PF03537">
    <property type="entry name" value="Glyco_hydro_114"/>
    <property type="match status" value="1"/>
</dbReference>
<dbReference type="PRINTS" id="PR01545">
    <property type="entry name" value="THEMAYE10DUF"/>
</dbReference>
<dbReference type="GeneID" id="69970536"/>
<sequence length="335" mass="36110">MDADLKCAFDSARRCRVVLVAALTLAFSLADASVAAPPPSQSADRPADLVQTRAFDASPWMSYYGDAAALGSVTRAASAFRVIDVDLDPDADNFTPAEVAALKHDGGNIVLSYLNLGSCETYRSYWRDVPEGFVSCEANKAAHAGAYRGYRQETWMNLSNADYQRLIVDYVAPRLVAQGADGFYLDNLEIVEHGTSTRNGPCDAACAQGGLDLVRKLREKYPALVFVMQNATGRTTREGMTGGIAFASLLDGVAHEEVYAPKYDAVAEAELGAWQALALRPNGHAFWIATLDYVGGCDAAAKARRVFARSRAKGFVPYASDSSAKQGVVCYWEKS</sequence>
<accession>A0A0P0RDZ3</accession>
<feature type="chain" id="PRO_5006054183" evidence="1">
    <location>
        <begin position="33"/>
        <end position="335"/>
    </location>
</feature>
<organism evidence="3 4">
    <name type="scientific">Paraburkholderia caribensis MBA4</name>
    <dbReference type="NCBI Taxonomy" id="1323664"/>
    <lineage>
        <taxon>Bacteria</taxon>
        <taxon>Pseudomonadati</taxon>
        <taxon>Pseudomonadota</taxon>
        <taxon>Betaproteobacteria</taxon>
        <taxon>Burkholderiales</taxon>
        <taxon>Burkholderiaceae</taxon>
        <taxon>Paraburkholderia</taxon>
    </lineage>
</organism>
<dbReference type="InterPro" id="IPR013785">
    <property type="entry name" value="Aldolase_TIM"/>
</dbReference>
<dbReference type="Gene3D" id="3.20.20.70">
    <property type="entry name" value="Aldolase class I"/>
    <property type="match status" value="1"/>
</dbReference>
<dbReference type="KEGG" id="bcai:K788_0005741"/>
<keyword evidence="3" id="KW-0378">Hydrolase</keyword>
<evidence type="ECO:0000313" key="4">
    <source>
        <dbReference type="Proteomes" id="UP000019146"/>
    </source>
</evidence>
<dbReference type="PANTHER" id="PTHR35882:SF2">
    <property type="entry name" value="PELA"/>
    <property type="match status" value="1"/>
</dbReference>
<name>A0A0P0RDZ3_9BURK</name>
<dbReference type="EC" id="6.1.1.16" evidence="3"/>
<dbReference type="InterPro" id="IPR017853">
    <property type="entry name" value="GH"/>
</dbReference>
<proteinExistence type="predicted"/>
<gene>
    <name evidence="3" type="ORF">K788_0005741</name>
</gene>
<dbReference type="RefSeq" id="WP_035987947.1">
    <property type="nucleotide sequence ID" value="NZ_CP012747.1"/>
</dbReference>
<dbReference type="GO" id="GO:0004817">
    <property type="term" value="F:cysteine-tRNA ligase activity"/>
    <property type="evidence" value="ECO:0007669"/>
    <property type="project" value="UniProtKB-EC"/>
</dbReference>
<feature type="domain" description="Glycoside-hydrolase family GH114 TIM-barrel" evidence="2">
    <location>
        <begin position="74"/>
        <end position="321"/>
    </location>
</feature>
<keyword evidence="3" id="KW-0436">Ligase</keyword>
<dbReference type="Proteomes" id="UP000019146">
    <property type="component" value="Chromosome 2"/>
</dbReference>
<evidence type="ECO:0000256" key="1">
    <source>
        <dbReference type="SAM" id="SignalP"/>
    </source>
</evidence>
<keyword evidence="1" id="KW-0732">Signal</keyword>
<dbReference type="PANTHER" id="PTHR35882">
    <property type="entry name" value="PELA"/>
    <property type="match status" value="1"/>
</dbReference>
<dbReference type="InterPro" id="IPR016062">
    <property type="entry name" value="TM1410-rel"/>
</dbReference>
<feature type="signal peptide" evidence="1">
    <location>
        <begin position="1"/>
        <end position="32"/>
    </location>
</feature>
<protein>
    <submittedName>
        <fullName evidence="3">Glycoside hydrolase</fullName>
        <ecNumber evidence="3">6.1.1.16</ecNumber>
    </submittedName>
</protein>
<dbReference type="AlphaFoldDB" id="A0A0P0RDZ3"/>
<dbReference type="GO" id="GO:0016787">
    <property type="term" value="F:hydrolase activity"/>
    <property type="evidence" value="ECO:0007669"/>
    <property type="project" value="UniProtKB-KW"/>
</dbReference>
<evidence type="ECO:0000313" key="3">
    <source>
        <dbReference type="EMBL" id="ALL66591.1"/>
    </source>
</evidence>
<dbReference type="InterPro" id="IPR004352">
    <property type="entry name" value="GH114_TIM-barrel"/>
</dbReference>
<evidence type="ECO:0000259" key="2">
    <source>
        <dbReference type="Pfam" id="PF03537"/>
    </source>
</evidence>
<dbReference type="SUPFAM" id="SSF51445">
    <property type="entry name" value="(Trans)glycosidases"/>
    <property type="match status" value="1"/>
</dbReference>
<reference evidence="3 4" key="1">
    <citation type="journal article" date="2014" name="Genome Announc.">
        <title>Draft Genome Sequence of the Haloacid-Degrading Burkholderia caribensis Strain MBA4.</title>
        <authorList>
            <person name="Pan Y."/>
            <person name="Kong K.F."/>
            <person name="Tsang J.S."/>
        </authorList>
    </citation>
    <scope>NUCLEOTIDE SEQUENCE [LARGE SCALE GENOMIC DNA]</scope>
    <source>
        <strain evidence="3 4">MBA4</strain>
    </source>
</reference>